<reference evidence="2" key="1">
    <citation type="submission" date="2023-05" db="EMBL/GenBank/DDBJ databases">
        <title>Nepenthes gracilis genome sequencing.</title>
        <authorList>
            <person name="Fukushima K."/>
        </authorList>
    </citation>
    <scope>NUCLEOTIDE SEQUENCE</scope>
    <source>
        <strain evidence="2">SING2019-196</strain>
    </source>
</reference>
<dbReference type="Proteomes" id="UP001279734">
    <property type="component" value="Unassembled WGS sequence"/>
</dbReference>
<dbReference type="PANTHER" id="PTHR44575:SF2">
    <property type="entry name" value="OS01G0589200 PROTEIN"/>
    <property type="match status" value="1"/>
</dbReference>
<keyword evidence="3" id="KW-1185">Reference proteome</keyword>
<evidence type="ECO:0000313" key="3">
    <source>
        <dbReference type="Proteomes" id="UP001279734"/>
    </source>
</evidence>
<feature type="domain" description="Methyltransferase type 11" evidence="1">
    <location>
        <begin position="37"/>
        <end position="132"/>
    </location>
</feature>
<dbReference type="SUPFAM" id="SSF53335">
    <property type="entry name" value="S-adenosyl-L-methionine-dependent methyltransferases"/>
    <property type="match status" value="1"/>
</dbReference>
<proteinExistence type="predicted"/>
<dbReference type="PANTHER" id="PTHR44575">
    <property type="entry name" value="OS01G0589200 PROTEIN"/>
    <property type="match status" value="1"/>
</dbReference>
<comment type="caution">
    <text evidence="2">The sequence shown here is derived from an EMBL/GenBank/DDBJ whole genome shotgun (WGS) entry which is preliminary data.</text>
</comment>
<gene>
    <name evidence="2" type="ORF">Nepgr_013220</name>
</gene>
<dbReference type="GO" id="GO:0008757">
    <property type="term" value="F:S-adenosylmethionine-dependent methyltransferase activity"/>
    <property type="evidence" value="ECO:0007669"/>
    <property type="project" value="InterPro"/>
</dbReference>
<organism evidence="2 3">
    <name type="scientific">Nepenthes gracilis</name>
    <name type="common">Slender pitcher plant</name>
    <dbReference type="NCBI Taxonomy" id="150966"/>
    <lineage>
        <taxon>Eukaryota</taxon>
        <taxon>Viridiplantae</taxon>
        <taxon>Streptophyta</taxon>
        <taxon>Embryophyta</taxon>
        <taxon>Tracheophyta</taxon>
        <taxon>Spermatophyta</taxon>
        <taxon>Magnoliopsida</taxon>
        <taxon>eudicotyledons</taxon>
        <taxon>Gunneridae</taxon>
        <taxon>Pentapetalae</taxon>
        <taxon>Caryophyllales</taxon>
        <taxon>Nepenthaceae</taxon>
        <taxon>Nepenthes</taxon>
    </lineage>
</organism>
<evidence type="ECO:0000313" key="2">
    <source>
        <dbReference type="EMBL" id="GMH11379.1"/>
    </source>
</evidence>
<accession>A0AAD3SIK5</accession>
<dbReference type="InterPro" id="IPR029063">
    <property type="entry name" value="SAM-dependent_MTases_sf"/>
</dbReference>
<protein>
    <recommendedName>
        <fullName evidence="1">Methyltransferase type 11 domain-containing protein</fullName>
    </recommendedName>
</protein>
<evidence type="ECO:0000259" key="1">
    <source>
        <dbReference type="Pfam" id="PF08241"/>
    </source>
</evidence>
<dbReference type="AlphaFoldDB" id="A0AAD3SIK5"/>
<dbReference type="EMBL" id="BSYO01000011">
    <property type="protein sequence ID" value="GMH11379.1"/>
    <property type="molecule type" value="Genomic_DNA"/>
</dbReference>
<dbReference type="CDD" id="cd02440">
    <property type="entry name" value="AdoMet_MTases"/>
    <property type="match status" value="1"/>
</dbReference>
<dbReference type="InterPro" id="IPR013216">
    <property type="entry name" value="Methyltransf_11"/>
</dbReference>
<name>A0AAD3SIK5_NEPGR</name>
<dbReference type="Pfam" id="PF08241">
    <property type="entry name" value="Methyltransf_11"/>
    <property type="match status" value="1"/>
</dbReference>
<sequence>MAPKYEADVYVEARPHYPEEWYSWLAARTLHHSLAWDVGTGNGQAATAVAEHYEQVIATDVSEQQLQRAIPHPRIKYLHTPISMSEDDIVNLIGGENSVDLVTVATAVHWFDLPSFYAAVTRLLKKPGGIIAVWSYYNVSVSPTVDPLLKRYFEAARPYFHPNVKYPADGYKTLPFPFESVGLGSEGEPLPVDIPKQLSFAGFLGLLRSSSAFTAAKERGVELLSGEVVEELEVAWGGSNLTRCVVFKAFMLAGKVRL</sequence>
<dbReference type="Gene3D" id="3.40.50.150">
    <property type="entry name" value="Vaccinia Virus protein VP39"/>
    <property type="match status" value="1"/>
</dbReference>